<dbReference type="EMBL" id="NJGV01000005">
    <property type="protein sequence ID" value="OWY35463.1"/>
    <property type="molecule type" value="Genomic_DNA"/>
</dbReference>
<proteinExistence type="predicted"/>
<dbReference type="Gene3D" id="3.40.50.850">
    <property type="entry name" value="Isochorismatase-like"/>
    <property type="match status" value="1"/>
</dbReference>
<accession>A0A225SW68</accession>
<dbReference type="Proteomes" id="UP000214747">
    <property type="component" value="Unassembled WGS sequence"/>
</dbReference>
<dbReference type="RefSeq" id="WP_088754354.1">
    <property type="nucleotide sequence ID" value="NZ_NJGV01000005.1"/>
</dbReference>
<sequence>MLIQAPQSALLVIDPQERLLPAIHDGPAVLAQLVRMASIAGLLGVPVLATEQMPDKLGPNHPEIARLCDKTLSKQHFDACADGLLPVIPPAVRQIIIAGCETHICVLQTALSLLRQGYTVLPLLEACGSRRALDRDAAFERMRAAGAIPVTLEMVAYEWLQHSAHPQFRAVLKLVK</sequence>
<feature type="domain" description="Isochorismatase-like" evidence="1">
    <location>
        <begin position="8"/>
        <end position="153"/>
    </location>
</feature>
<evidence type="ECO:0000313" key="3">
    <source>
        <dbReference type="Proteomes" id="UP000214747"/>
    </source>
</evidence>
<dbReference type="SUPFAM" id="SSF52499">
    <property type="entry name" value="Isochorismatase-like hydrolases"/>
    <property type="match status" value="1"/>
</dbReference>
<dbReference type="InterPro" id="IPR000868">
    <property type="entry name" value="Isochorismatase-like_dom"/>
</dbReference>
<reference evidence="2 3" key="1">
    <citation type="journal article" date="2010" name="Int. J. Syst. Evol. Microbiol.">
        <title>Reclassification of Herbaspirillum putei as a later heterotypic synonym of Herbaspirillum huttiense, with the description of H. huttiense subsp. huttiense subsp. nov. and H. huttiense subsp. putei subsp. nov., comb. nov., and description of Herbaspirillum aquaticum sp. nov.</title>
        <authorList>
            <person name="Dobritsa A.P."/>
            <person name="Reddy M.C."/>
            <person name="Samadpour M."/>
        </authorList>
    </citation>
    <scope>NUCLEOTIDE SEQUENCE [LARGE SCALE GENOMIC DNA]</scope>
    <source>
        <strain evidence="2 3">IEH 4430</strain>
    </source>
</reference>
<gene>
    <name evidence="2" type="ORF">CEJ45_06485</name>
</gene>
<comment type="caution">
    <text evidence="2">The sequence shown here is derived from an EMBL/GenBank/DDBJ whole genome shotgun (WGS) entry which is preliminary data.</text>
</comment>
<evidence type="ECO:0000259" key="1">
    <source>
        <dbReference type="Pfam" id="PF00857"/>
    </source>
</evidence>
<dbReference type="InterPro" id="IPR036380">
    <property type="entry name" value="Isochorismatase-like_sf"/>
</dbReference>
<dbReference type="PANTHER" id="PTHR14119:SF3">
    <property type="entry name" value="ISOCHORISMATASE DOMAIN-CONTAINING PROTEIN 2"/>
    <property type="match status" value="1"/>
</dbReference>
<organism evidence="2 3">
    <name type="scientific">Herbaspirillum aquaticum</name>
    <dbReference type="NCBI Taxonomy" id="568783"/>
    <lineage>
        <taxon>Bacteria</taxon>
        <taxon>Pseudomonadati</taxon>
        <taxon>Pseudomonadota</taxon>
        <taxon>Betaproteobacteria</taxon>
        <taxon>Burkholderiales</taxon>
        <taxon>Oxalobacteraceae</taxon>
        <taxon>Herbaspirillum</taxon>
    </lineage>
</organism>
<dbReference type="PANTHER" id="PTHR14119">
    <property type="entry name" value="HYDROLASE"/>
    <property type="match status" value="1"/>
</dbReference>
<keyword evidence="3" id="KW-1185">Reference proteome</keyword>
<dbReference type="Pfam" id="PF00857">
    <property type="entry name" value="Isochorismatase"/>
    <property type="match status" value="1"/>
</dbReference>
<dbReference type="InterPro" id="IPR050993">
    <property type="entry name" value="Isochorismatase_domain"/>
</dbReference>
<protein>
    <submittedName>
        <fullName evidence="2">Isochorismatase</fullName>
    </submittedName>
</protein>
<name>A0A225SW68_9BURK</name>
<evidence type="ECO:0000313" key="2">
    <source>
        <dbReference type="EMBL" id="OWY35463.1"/>
    </source>
</evidence>
<dbReference type="AlphaFoldDB" id="A0A225SW68"/>